<dbReference type="Gene3D" id="3.40.30.10">
    <property type="entry name" value="Glutaredoxin"/>
    <property type="match status" value="1"/>
</dbReference>
<proteinExistence type="predicted"/>
<evidence type="ECO:0000313" key="2">
    <source>
        <dbReference type="EMBL" id="GBF04623.1"/>
    </source>
</evidence>
<evidence type="ECO:0000259" key="1">
    <source>
        <dbReference type="PROSITE" id="PS51352"/>
    </source>
</evidence>
<name>A0A2I9CSI1_9DEIO</name>
<dbReference type="InterPro" id="IPR000866">
    <property type="entry name" value="AhpC/TSA"/>
</dbReference>
<evidence type="ECO:0000313" key="3">
    <source>
        <dbReference type="Proteomes" id="UP000236569"/>
    </source>
</evidence>
<keyword evidence="3" id="KW-1185">Reference proteome</keyword>
<sequence>MLCPHRETGYAEGTHPEDPMKRALVLLALVGLTAPLPAQAGGGTGAVRRSAPNFTFTDLGGERVSLAELRGEAVIVQFGDVGCAVCRKNDRLLRHYQLEYATHGLVVVSLHERATLEELRRYDAGFTFSTLAGLDPGQAIARQYHALTLPTTVFIDRAGFIRDVRRGRLEEDDLLRSLQALLSLSVTEVAGDGGP</sequence>
<dbReference type="PROSITE" id="PS51352">
    <property type="entry name" value="THIOREDOXIN_2"/>
    <property type="match status" value="1"/>
</dbReference>
<dbReference type="GO" id="GO:0016491">
    <property type="term" value="F:oxidoreductase activity"/>
    <property type="evidence" value="ECO:0007669"/>
    <property type="project" value="InterPro"/>
</dbReference>
<dbReference type="EMBL" id="BFAG01000002">
    <property type="protein sequence ID" value="GBF04623.1"/>
    <property type="molecule type" value="Genomic_DNA"/>
</dbReference>
<dbReference type="CDD" id="cd02966">
    <property type="entry name" value="TlpA_like_family"/>
    <property type="match status" value="1"/>
</dbReference>
<accession>A0A2I9CSI1</accession>
<reference evidence="3" key="1">
    <citation type="submission" date="2018-01" db="EMBL/GenBank/DDBJ databases">
        <title>Draft Genome Sequence of the Radioresistant Bacterium Deinococcus aerius TR0125, Isolated from the Higher Atmosphere above Japan.</title>
        <authorList>
            <person name="Satoh K."/>
            <person name="Arai H."/>
            <person name="Sanzen T."/>
            <person name="Kawaguchi Y."/>
            <person name="Hayashi H."/>
            <person name="Yokobori S."/>
            <person name="Yamagishi A."/>
            <person name="Oono Y."/>
            <person name="Narumi I."/>
        </authorList>
    </citation>
    <scope>NUCLEOTIDE SEQUENCE [LARGE SCALE GENOMIC DNA]</scope>
    <source>
        <strain evidence="3">TR0125</strain>
    </source>
</reference>
<feature type="domain" description="Thioredoxin" evidence="1">
    <location>
        <begin position="45"/>
        <end position="183"/>
    </location>
</feature>
<gene>
    <name evidence="2" type="ORF">DAERI_020220</name>
</gene>
<dbReference type="PANTHER" id="PTHR42852:SF17">
    <property type="entry name" value="THIOREDOXIN-LIKE PROTEIN HI_1115"/>
    <property type="match status" value="1"/>
</dbReference>
<dbReference type="SUPFAM" id="SSF52833">
    <property type="entry name" value="Thioredoxin-like"/>
    <property type="match status" value="1"/>
</dbReference>
<dbReference type="Proteomes" id="UP000236569">
    <property type="component" value="Unassembled WGS sequence"/>
</dbReference>
<dbReference type="InterPro" id="IPR036249">
    <property type="entry name" value="Thioredoxin-like_sf"/>
</dbReference>
<dbReference type="PANTHER" id="PTHR42852">
    <property type="entry name" value="THIOL:DISULFIDE INTERCHANGE PROTEIN DSBE"/>
    <property type="match status" value="1"/>
</dbReference>
<dbReference type="GO" id="GO:0016209">
    <property type="term" value="F:antioxidant activity"/>
    <property type="evidence" value="ECO:0007669"/>
    <property type="project" value="InterPro"/>
</dbReference>
<dbReference type="InterPro" id="IPR013766">
    <property type="entry name" value="Thioredoxin_domain"/>
</dbReference>
<dbReference type="InterPro" id="IPR050553">
    <property type="entry name" value="Thioredoxin_ResA/DsbE_sf"/>
</dbReference>
<organism evidence="2 3">
    <name type="scientific">Deinococcus aerius</name>
    <dbReference type="NCBI Taxonomy" id="200253"/>
    <lineage>
        <taxon>Bacteria</taxon>
        <taxon>Thermotogati</taxon>
        <taxon>Deinococcota</taxon>
        <taxon>Deinococci</taxon>
        <taxon>Deinococcales</taxon>
        <taxon>Deinococcaceae</taxon>
        <taxon>Deinococcus</taxon>
    </lineage>
</organism>
<dbReference type="Pfam" id="PF00578">
    <property type="entry name" value="AhpC-TSA"/>
    <property type="match status" value="1"/>
</dbReference>
<protein>
    <submittedName>
        <fullName evidence="2">Thiol-disulfide oxidoreductase ResA</fullName>
    </submittedName>
</protein>
<dbReference type="AlphaFoldDB" id="A0A2I9CSI1"/>
<comment type="caution">
    <text evidence="2">The sequence shown here is derived from an EMBL/GenBank/DDBJ whole genome shotgun (WGS) entry which is preliminary data.</text>
</comment>